<evidence type="ECO:0000256" key="2">
    <source>
        <dbReference type="ARBA" id="ARBA00023015"/>
    </source>
</evidence>
<dbReference type="AlphaFoldDB" id="A0AAE6TU04"/>
<name>A0AAE6TU04_PARPN</name>
<dbReference type="GO" id="GO:0003700">
    <property type="term" value="F:DNA-binding transcription factor activity"/>
    <property type="evidence" value="ECO:0007669"/>
    <property type="project" value="InterPro"/>
</dbReference>
<dbReference type="GeneID" id="51371746"/>
<comment type="similarity">
    <text evidence="1">Belongs to the LysR transcriptional regulatory family.</text>
</comment>
<protein>
    <submittedName>
        <fullName evidence="7">DNA-binding transcriptional LysR family regulator</fullName>
    </submittedName>
    <submittedName>
        <fullName evidence="6">LysR family transcriptional regulator</fullName>
    </submittedName>
</protein>
<dbReference type="Gene3D" id="3.40.190.290">
    <property type="match status" value="1"/>
</dbReference>
<dbReference type="Gene3D" id="1.10.10.10">
    <property type="entry name" value="Winged helix-like DNA-binding domain superfamily/Winged helix DNA-binding domain"/>
    <property type="match status" value="1"/>
</dbReference>
<dbReference type="Proteomes" id="UP000326453">
    <property type="component" value="Chromosome 1"/>
</dbReference>
<proteinExistence type="inferred from homology"/>
<keyword evidence="4" id="KW-0804">Transcription</keyword>
<dbReference type="EMBL" id="RBLI01000001">
    <property type="protein sequence ID" value="RKS52248.1"/>
    <property type="molecule type" value="Genomic_DNA"/>
</dbReference>
<organism evidence="6 9">
    <name type="scientific">Paracoccus pantotrophus</name>
    <name type="common">Thiosphaera pantotropha</name>
    <dbReference type="NCBI Taxonomy" id="82367"/>
    <lineage>
        <taxon>Bacteria</taxon>
        <taxon>Pseudomonadati</taxon>
        <taxon>Pseudomonadota</taxon>
        <taxon>Alphaproteobacteria</taxon>
        <taxon>Rhodobacterales</taxon>
        <taxon>Paracoccaceae</taxon>
        <taxon>Paracoccus</taxon>
    </lineage>
</organism>
<reference evidence="6 9" key="2">
    <citation type="submission" date="2019-01" db="EMBL/GenBank/DDBJ databases">
        <title>Complete Genome Sequence and Annotation of the Paracoccus pantotrophus type strain DSM 2944.</title>
        <authorList>
            <person name="Bockwoldt J.A."/>
            <person name="Zimmermann M."/>
            <person name="Tiso T."/>
            <person name="Blank L.M."/>
        </authorList>
    </citation>
    <scope>NUCLEOTIDE SEQUENCE [LARGE SCALE GENOMIC DNA]</scope>
    <source>
        <strain evidence="6 9">DSM 2944</strain>
    </source>
</reference>
<evidence type="ECO:0000256" key="3">
    <source>
        <dbReference type="ARBA" id="ARBA00023125"/>
    </source>
</evidence>
<dbReference type="PROSITE" id="PS50931">
    <property type="entry name" value="HTH_LYSR"/>
    <property type="match status" value="1"/>
</dbReference>
<accession>A0AAE6TU04</accession>
<dbReference type="Pfam" id="PF03466">
    <property type="entry name" value="LysR_substrate"/>
    <property type="match status" value="1"/>
</dbReference>
<feature type="domain" description="HTH lysR-type" evidence="5">
    <location>
        <begin position="10"/>
        <end position="67"/>
    </location>
</feature>
<dbReference type="RefSeq" id="WP_147428068.1">
    <property type="nucleotide sequence ID" value="NZ_CP044426.1"/>
</dbReference>
<keyword evidence="2" id="KW-0805">Transcription regulation</keyword>
<dbReference type="SUPFAM" id="SSF46785">
    <property type="entry name" value="Winged helix' DNA-binding domain"/>
    <property type="match status" value="1"/>
</dbReference>
<dbReference type="InterPro" id="IPR036388">
    <property type="entry name" value="WH-like_DNA-bd_sf"/>
</dbReference>
<keyword evidence="8" id="KW-1185">Reference proteome</keyword>
<evidence type="ECO:0000259" key="5">
    <source>
        <dbReference type="PROSITE" id="PS50931"/>
    </source>
</evidence>
<evidence type="ECO:0000256" key="1">
    <source>
        <dbReference type="ARBA" id="ARBA00009437"/>
    </source>
</evidence>
<dbReference type="GO" id="GO:0003677">
    <property type="term" value="F:DNA binding"/>
    <property type="evidence" value="ECO:0007669"/>
    <property type="project" value="UniProtKB-KW"/>
</dbReference>
<dbReference type="Proteomes" id="UP000273626">
    <property type="component" value="Unassembled WGS sequence"/>
</dbReference>
<dbReference type="InterPro" id="IPR036390">
    <property type="entry name" value="WH_DNA-bd_sf"/>
</dbReference>
<dbReference type="GO" id="GO:0005829">
    <property type="term" value="C:cytosol"/>
    <property type="evidence" value="ECO:0007669"/>
    <property type="project" value="TreeGrafter"/>
</dbReference>
<dbReference type="InterPro" id="IPR005119">
    <property type="entry name" value="LysR_subst-bd"/>
</dbReference>
<dbReference type="KEGG" id="ppan:ESD82_14260"/>
<dbReference type="EMBL" id="CP044426">
    <property type="protein sequence ID" value="QFG37319.1"/>
    <property type="molecule type" value="Genomic_DNA"/>
</dbReference>
<dbReference type="Pfam" id="PF00126">
    <property type="entry name" value="HTH_1"/>
    <property type="match status" value="1"/>
</dbReference>
<evidence type="ECO:0000313" key="8">
    <source>
        <dbReference type="Proteomes" id="UP000273626"/>
    </source>
</evidence>
<dbReference type="SUPFAM" id="SSF53850">
    <property type="entry name" value="Periplasmic binding protein-like II"/>
    <property type="match status" value="1"/>
</dbReference>
<dbReference type="PANTHER" id="PTHR30419">
    <property type="entry name" value="HTH-TYPE TRANSCRIPTIONAL REGULATOR YBHD"/>
    <property type="match status" value="1"/>
</dbReference>
<dbReference type="InterPro" id="IPR050950">
    <property type="entry name" value="HTH-type_LysR_regulators"/>
</dbReference>
<sequence>MKLNADNLNINLRHLRALHAIAQEGSFSAAAARLGIVPSALSALIRHLEESIGAALFDRSIRPAAMTPLAHAFLDDTAPLLEGMDRAVTRLRQNAGLETGSLAIGASPSAISELLAPLLADFLADKPQVRCLLHDDIAENLAGMVADGQLDMAIAGRALYSPDLRQSEVLRDEFGLACRRDDDLAGGPVRLRDLRDRVLIGLSTQTGTHRLLAQSGLPQALLDTRLIAHSTVAQLCMIRAGMGVALLPRNAVHLFRDPQIGFLRIEDFELQRVLYLIEPARRPLSPIAAAFIRLFRAHIASRHPE</sequence>
<gene>
    <name evidence="7" type="ORF">BDE18_1557</name>
    <name evidence="6" type="ORF">ESD82_14260</name>
</gene>
<keyword evidence="3 7" id="KW-0238">DNA-binding</keyword>
<evidence type="ECO:0000256" key="4">
    <source>
        <dbReference type="ARBA" id="ARBA00023163"/>
    </source>
</evidence>
<evidence type="ECO:0000313" key="7">
    <source>
        <dbReference type="EMBL" id="RKS52248.1"/>
    </source>
</evidence>
<dbReference type="InterPro" id="IPR000847">
    <property type="entry name" value="LysR_HTH_N"/>
</dbReference>
<evidence type="ECO:0000313" key="6">
    <source>
        <dbReference type="EMBL" id="QFG37319.1"/>
    </source>
</evidence>
<reference evidence="7 8" key="1">
    <citation type="submission" date="2018-10" db="EMBL/GenBank/DDBJ databases">
        <title>Genomic Encyclopedia of Archaeal and Bacterial Type Strains, Phase II (KMG-II): from individual species to whole genera.</title>
        <authorList>
            <person name="Goeker M."/>
        </authorList>
    </citation>
    <scope>NUCLEOTIDE SEQUENCE [LARGE SCALE GENOMIC DNA]</scope>
    <source>
        <strain evidence="8">ATCC 35512 / DSM 2944 / CIP 106514 / LMD 82.5 / NBRC 102493 / NCCB 82005 / GB17</strain>
        <strain evidence="7">DSM 2944</strain>
    </source>
</reference>
<evidence type="ECO:0000313" key="9">
    <source>
        <dbReference type="Proteomes" id="UP000326453"/>
    </source>
</evidence>